<evidence type="ECO:0000256" key="1">
    <source>
        <dbReference type="ARBA" id="ARBA00023224"/>
    </source>
</evidence>
<name>A0ABU4JXD9_9CLOT</name>
<dbReference type="RefSeq" id="WP_318799061.1">
    <property type="nucleotide sequence ID" value="NZ_JARUJP010000029.1"/>
</dbReference>
<feature type="coiled-coil region" evidence="3">
    <location>
        <begin position="574"/>
        <end position="629"/>
    </location>
</feature>
<dbReference type="InterPro" id="IPR029151">
    <property type="entry name" value="Sensor-like_sf"/>
</dbReference>
<keyword evidence="3" id="KW-0175">Coiled coil</keyword>
<gene>
    <name evidence="7" type="ORF">P8V03_16880</name>
</gene>
<accession>A0ABU4JXD9</accession>
<keyword evidence="8" id="KW-1185">Reference proteome</keyword>
<evidence type="ECO:0000256" key="4">
    <source>
        <dbReference type="SAM" id="MobiDB-lite"/>
    </source>
</evidence>
<keyword evidence="1 2" id="KW-0807">Transducer</keyword>
<dbReference type="Proteomes" id="UP001281656">
    <property type="component" value="Unassembled WGS sequence"/>
</dbReference>
<dbReference type="InterPro" id="IPR004089">
    <property type="entry name" value="MCPsignal_dom"/>
</dbReference>
<feature type="transmembrane region" description="Helical" evidence="5">
    <location>
        <begin position="304"/>
        <end position="326"/>
    </location>
</feature>
<dbReference type="Pfam" id="PF00015">
    <property type="entry name" value="MCPsignal"/>
    <property type="match status" value="1"/>
</dbReference>
<dbReference type="PANTHER" id="PTHR32089:SF112">
    <property type="entry name" value="LYSOZYME-LIKE PROTEIN-RELATED"/>
    <property type="match status" value="1"/>
</dbReference>
<dbReference type="PANTHER" id="PTHR32089">
    <property type="entry name" value="METHYL-ACCEPTING CHEMOTAXIS PROTEIN MCPB"/>
    <property type="match status" value="1"/>
</dbReference>
<evidence type="ECO:0000313" key="7">
    <source>
        <dbReference type="EMBL" id="MDW8802822.1"/>
    </source>
</evidence>
<sequence>MKKISSKIITAIIICCTILSSIIGGLAVFKSSSLIQSEVNDKMLSMAQAKSSELDKTIVNVESAAKDLSSVVATVTDIEKLKTSPADYETLMKPLVKNLVSSQQGEVMGLYVILNPEITENVYGAWFVDTSNSHQFIEHKLTDKSEFKADNANLAWYYEPIKQKKGIWSNPYTNVELQMEMISYTTPIFKDNTLIGVAGIDINFQKYREGINNIKIYDTGYASFLNDKHDYIVHKTLKSSDNLAKIDNGSYKSISDKIKSTPSGVTELKTSKGTNVFSYSKLSNGWILLMSVPESEVFKQLNSLVVLIIAIIIIGVILSSIFALYIGKKLSAPIIHSTELINRVAGLDLSYDDTSISDKLLNNNDETGVMSRAVLNLRKELVEIIQTLQENSKEVTQYSESLSRSTEETNASVDSVSRTLEELAKGAQEQARSSQLGTEKLEDLADEIRISVSSSNKVKEFSNEVKNANNLGTTSMEKLIEKFTINNEVTEKLSTNIDSLSNKSEYIGEIVNTIQAIAEQTNLLALNAAIEAARAGETGRGFAVVAEEIRKLSEQTSNSTKEIYSIVSQIQLEINTAKNNMDDGESAIKEANLAVSESNKAFKLIESAIQNTLDQIDILVENIEKVDRDKIEVISSIQEVSAISEESAAATEEISASMDEQSRAIGNISGTAEQLNNIADKLEQVINKFKI</sequence>
<dbReference type="SUPFAM" id="SSF103190">
    <property type="entry name" value="Sensory domain-like"/>
    <property type="match status" value="1"/>
</dbReference>
<dbReference type="SUPFAM" id="SSF58104">
    <property type="entry name" value="Methyl-accepting chemotaxis protein (MCP) signaling domain"/>
    <property type="match status" value="1"/>
</dbReference>
<organism evidence="7 8">
    <name type="scientific">Clostridium tanneri</name>
    <dbReference type="NCBI Taxonomy" id="3037988"/>
    <lineage>
        <taxon>Bacteria</taxon>
        <taxon>Bacillati</taxon>
        <taxon>Bacillota</taxon>
        <taxon>Clostridia</taxon>
        <taxon>Eubacteriales</taxon>
        <taxon>Clostridiaceae</taxon>
        <taxon>Clostridium</taxon>
    </lineage>
</organism>
<protein>
    <submittedName>
        <fullName evidence="7">Methyl-accepting chemotaxis protein</fullName>
    </submittedName>
</protein>
<dbReference type="CDD" id="cd11386">
    <property type="entry name" value="MCP_signal"/>
    <property type="match status" value="1"/>
</dbReference>
<dbReference type="Pfam" id="PF22673">
    <property type="entry name" value="MCP-like_PDC_1"/>
    <property type="match status" value="1"/>
</dbReference>
<dbReference type="PROSITE" id="PS50111">
    <property type="entry name" value="CHEMOTAXIS_TRANSDUC_2"/>
    <property type="match status" value="1"/>
</dbReference>
<dbReference type="Gene3D" id="3.30.450.20">
    <property type="entry name" value="PAS domain"/>
    <property type="match status" value="2"/>
</dbReference>
<evidence type="ECO:0000313" key="8">
    <source>
        <dbReference type="Proteomes" id="UP001281656"/>
    </source>
</evidence>
<feature type="domain" description="Methyl-accepting transducer" evidence="6">
    <location>
        <begin position="405"/>
        <end position="655"/>
    </location>
</feature>
<reference evidence="7 8" key="1">
    <citation type="submission" date="2023-04" db="EMBL/GenBank/DDBJ databases">
        <title>Clostridium tannerae sp. nov., isolated from the fecal material of an alpaca.</title>
        <authorList>
            <person name="Miller S."/>
            <person name="Hendry M."/>
            <person name="King J."/>
            <person name="Sankaranarayanan K."/>
            <person name="Lawson P.A."/>
        </authorList>
    </citation>
    <scope>NUCLEOTIDE SEQUENCE [LARGE SCALE GENOMIC DNA]</scope>
    <source>
        <strain evidence="7 8">A1-XYC3</strain>
    </source>
</reference>
<dbReference type="SMART" id="SM00283">
    <property type="entry name" value="MA"/>
    <property type="match status" value="1"/>
</dbReference>
<dbReference type="CDD" id="cd12913">
    <property type="entry name" value="PDC1_MCP_like"/>
    <property type="match status" value="1"/>
</dbReference>
<evidence type="ECO:0000259" key="6">
    <source>
        <dbReference type="PROSITE" id="PS50111"/>
    </source>
</evidence>
<keyword evidence="5" id="KW-0812">Transmembrane</keyword>
<evidence type="ECO:0000256" key="5">
    <source>
        <dbReference type="SAM" id="Phobius"/>
    </source>
</evidence>
<dbReference type="Gene3D" id="1.10.287.950">
    <property type="entry name" value="Methyl-accepting chemotaxis protein"/>
    <property type="match status" value="1"/>
</dbReference>
<proteinExistence type="predicted"/>
<feature type="region of interest" description="Disordered" evidence="4">
    <location>
        <begin position="396"/>
        <end position="416"/>
    </location>
</feature>
<evidence type="ECO:0000256" key="3">
    <source>
        <dbReference type="SAM" id="Coils"/>
    </source>
</evidence>
<dbReference type="EMBL" id="JARUJP010000029">
    <property type="protein sequence ID" value="MDW8802822.1"/>
    <property type="molecule type" value="Genomic_DNA"/>
</dbReference>
<evidence type="ECO:0000256" key="2">
    <source>
        <dbReference type="PROSITE-ProRule" id="PRU00284"/>
    </source>
</evidence>
<keyword evidence="5" id="KW-1133">Transmembrane helix</keyword>
<dbReference type="CDD" id="cd12912">
    <property type="entry name" value="PDC2_MCP_like"/>
    <property type="match status" value="1"/>
</dbReference>
<comment type="caution">
    <text evidence="7">The sequence shown here is derived from an EMBL/GenBank/DDBJ whole genome shotgun (WGS) entry which is preliminary data.</text>
</comment>
<keyword evidence="5" id="KW-0472">Membrane</keyword>